<dbReference type="Pfam" id="PF16538">
    <property type="entry name" value="FlgT_C"/>
    <property type="match status" value="1"/>
</dbReference>
<feature type="domain" description="Flagellar assembly protein T N-terminal" evidence="4">
    <location>
        <begin position="21"/>
        <end position="107"/>
    </location>
</feature>
<gene>
    <name evidence="5" type="ORF">MN202_01775</name>
</gene>
<reference evidence="5 6" key="1">
    <citation type="journal article" date="2023" name="Ecotoxicol. Environ. Saf.">
        <title>Mercury remediation potential of mercury-resistant strain Rheinheimera metallidurans sp. nov. isolated from a municipal waste dumping site.</title>
        <authorList>
            <person name="Yadav V."/>
            <person name="Manjhi A."/>
            <person name="Vadakedath N."/>
        </authorList>
    </citation>
    <scope>NUCLEOTIDE SEQUENCE [LARGE SCALE GENOMIC DNA]</scope>
    <source>
        <strain evidence="5 6">E-49</strain>
    </source>
</reference>
<keyword evidence="5" id="KW-0969">Cilium</keyword>
<dbReference type="InterPro" id="IPR032386">
    <property type="entry name" value="FlgT_M"/>
</dbReference>
<evidence type="ECO:0000313" key="6">
    <source>
        <dbReference type="Proteomes" id="UP001375382"/>
    </source>
</evidence>
<keyword evidence="5" id="KW-0282">Flagellum</keyword>
<dbReference type="Gene3D" id="3.30.1660.40">
    <property type="entry name" value="FlgT, N-terminal domain"/>
    <property type="match status" value="1"/>
</dbReference>
<dbReference type="Gene3D" id="3.40.50.10610">
    <property type="entry name" value="ABC-type transport auxiliary lipoprotein component"/>
    <property type="match status" value="1"/>
</dbReference>
<feature type="signal peptide" evidence="1">
    <location>
        <begin position="1"/>
        <end position="20"/>
    </location>
</feature>
<dbReference type="InterPro" id="IPR032370">
    <property type="entry name" value="FlgT_N"/>
</dbReference>
<evidence type="ECO:0000256" key="1">
    <source>
        <dbReference type="SAM" id="SignalP"/>
    </source>
</evidence>
<comment type="caution">
    <text evidence="5">The sequence shown here is derived from an EMBL/GenBank/DDBJ whole genome shotgun (WGS) entry which is preliminary data.</text>
</comment>
<feature type="domain" description="Flagellar assembly protein T middle" evidence="3">
    <location>
        <begin position="112"/>
        <end position="251"/>
    </location>
</feature>
<dbReference type="Proteomes" id="UP001375382">
    <property type="component" value="Unassembled WGS sequence"/>
</dbReference>
<organism evidence="5 6">
    <name type="scientific">Rheinheimera muenzenbergensis</name>
    <dbReference type="NCBI Taxonomy" id="1193628"/>
    <lineage>
        <taxon>Bacteria</taxon>
        <taxon>Pseudomonadati</taxon>
        <taxon>Pseudomonadota</taxon>
        <taxon>Gammaproteobacteria</taxon>
        <taxon>Chromatiales</taxon>
        <taxon>Chromatiaceae</taxon>
        <taxon>Rheinheimera</taxon>
    </lineage>
</organism>
<dbReference type="Pfam" id="PF16539">
    <property type="entry name" value="FlgT_M"/>
    <property type="match status" value="1"/>
</dbReference>
<dbReference type="RefSeq" id="WP_335734366.1">
    <property type="nucleotide sequence ID" value="NZ_JALAAR010000001.1"/>
</dbReference>
<dbReference type="InterPro" id="IPR038165">
    <property type="entry name" value="FlgT_C_sf"/>
</dbReference>
<evidence type="ECO:0000259" key="3">
    <source>
        <dbReference type="Pfam" id="PF16539"/>
    </source>
</evidence>
<dbReference type="Gene3D" id="2.40.10.410">
    <property type="entry name" value="FlgT, C-terminal domain"/>
    <property type="match status" value="1"/>
</dbReference>
<evidence type="ECO:0000259" key="2">
    <source>
        <dbReference type="Pfam" id="PF16538"/>
    </source>
</evidence>
<keyword evidence="6" id="KW-1185">Reference proteome</keyword>
<proteinExistence type="predicted"/>
<dbReference type="Pfam" id="PF16548">
    <property type="entry name" value="FlgT_N"/>
    <property type="match status" value="1"/>
</dbReference>
<keyword evidence="5" id="KW-0966">Cell projection</keyword>
<accession>A0ABU8C2P7</accession>
<evidence type="ECO:0000259" key="4">
    <source>
        <dbReference type="Pfam" id="PF16548"/>
    </source>
</evidence>
<evidence type="ECO:0000313" key="5">
    <source>
        <dbReference type="EMBL" id="MEH8015950.1"/>
    </source>
</evidence>
<protein>
    <submittedName>
        <fullName evidence="5">Flagellar assembly protein FlgT</fullName>
    </submittedName>
</protein>
<name>A0ABU8C2P7_9GAMM</name>
<dbReference type="InterPro" id="IPR038180">
    <property type="entry name" value="FlgT_N_sf"/>
</dbReference>
<dbReference type="EMBL" id="JALAAR010000001">
    <property type="protein sequence ID" value="MEH8015950.1"/>
    <property type="molecule type" value="Genomic_DNA"/>
</dbReference>
<feature type="chain" id="PRO_5045373354" evidence="1">
    <location>
        <begin position="21"/>
        <end position="375"/>
    </location>
</feature>
<keyword evidence="1" id="KW-0732">Signal</keyword>
<sequence length="375" mass="42422">MKKYSLSMILLLVFSQTGFATWYEVSGQAAVERGNLVQAREAAINDALKRAALFSGASFSASQQLVNGILQNEQYQLDSHSEIQQVQLLSETKSQNMLTVTLRAEILPLQRHCQSNNYRKTLLLSPFKLLPRQDAIHGNLFNLPRDATQQLDKQLRDYSPVAMVSAIATHISLAQLNHQLTQQLFSEGSQYLLTAQITDLSMGNTTNSFWQDASKERFFALDVTLYDLFEQQIVFQQEYRTAAPWPYKEPNTPDSHSQAFWNMPYGSKIATILHAVAEDVQQHLRCQPLLSQVSQVQQQQLTLNMGAAQGLKVGDTLEIIQIQRHPSQPEIRQLLHSPIRLTVQNVNQHRSWAIPQQQQLVSHIQAGDLVTIAPR</sequence>
<dbReference type="InterPro" id="IPR032388">
    <property type="entry name" value="FlgT_C"/>
</dbReference>
<feature type="domain" description="Flagellar assembly protein T C-terminal" evidence="2">
    <location>
        <begin position="299"/>
        <end position="371"/>
    </location>
</feature>